<proteinExistence type="inferred from homology"/>
<dbReference type="GO" id="GO:0016787">
    <property type="term" value="F:hydrolase activity"/>
    <property type="evidence" value="ECO:0007669"/>
    <property type="project" value="UniProtKB-KW"/>
</dbReference>
<protein>
    <submittedName>
        <fullName evidence="4">Fumarylacetoacetate hydrolase family protein</fullName>
    </submittedName>
</protein>
<dbReference type="RefSeq" id="WP_137344620.1">
    <property type="nucleotide sequence ID" value="NZ_BSQH01000045.1"/>
</dbReference>
<evidence type="ECO:0000259" key="3">
    <source>
        <dbReference type="Pfam" id="PF01557"/>
    </source>
</evidence>
<dbReference type="GO" id="GO:0016853">
    <property type="term" value="F:isomerase activity"/>
    <property type="evidence" value="ECO:0007669"/>
    <property type="project" value="UniProtKB-ARBA"/>
</dbReference>
<name>A0A4U6CMH8_9BACT</name>
<dbReference type="Pfam" id="PF01557">
    <property type="entry name" value="FAA_hydrolase"/>
    <property type="match status" value="1"/>
</dbReference>
<gene>
    <name evidence="4" type="ORF">FDK13_34815</name>
</gene>
<dbReference type="Gene3D" id="3.90.850.10">
    <property type="entry name" value="Fumarylacetoacetase-like, C-terminal domain"/>
    <property type="match status" value="1"/>
</dbReference>
<evidence type="ECO:0000313" key="5">
    <source>
        <dbReference type="Proteomes" id="UP000304900"/>
    </source>
</evidence>
<dbReference type="SUPFAM" id="SSF56529">
    <property type="entry name" value="FAH"/>
    <property type="match status" value="1"/>
</dbReference>
<dbReference type="OrthoDB" id="9805307at2"/>
<dbReference type="EMBL" id="SZVO01000039">
    <property type="protein sequence ID" value="TKT84735.1"/>
    <property type="molecule type" value="Genomic_DNA"/>
</dbReference>
<sequence>MKLIRYGDQGKEKPGIVLDGSIFDLSEFTEDFNEHFFESGGLERLCKFISNAAKKLSKVNKAVRIGCPVARPSKIVAVGLNYLEHIAATGLPVPKEPVIFLKATSAICGPYDTILLPPGSEETDWETELAVIIGKRASYISQQDARGIIAGYSVMNDISERSYQLERGGTVDKGKGCNTFCPIGPYLVTPDEIEDPNNLAIWLKLNGKMMQNSSTKDLYFKIPFLISYISQFMTLLPGDIIATGTPSGTGHRQSPPVFLKSKDVLEYGIDNLGIAKQTCRNTSLSTQ</sequence>
<keyword evidence="4" id="KW-0378">Hydrolase</keyword>
<keyword evidence="2" id="KW-0479">Metal-binding</keyword>
<evidence type="ECO:0000256" key="2">
    <source>
        <dbReference type="ARBA" id="ARBA00022723"/>
    </source>
</evidence>
<dbReference type="PANTHER" id="PTHR42796">
    <property type="entry name" value="FUMARYLACETOACETATE HYDROLASE DOMAIN-CONTAINING PROTEIN 2A-RELATED"/>
    <property type="match status" value="1"/>
</dbReference>
<organism evidence="4 5">
    <name type="scientific">Dyadobacter frigoris</name>
    <dbReference type="NCBI Taxonomy" id="2576211"/>
    <lineage>
        <taxon>Bacteria</taxon>
        <taxon>Pseudomonadati</taxon>
        <taxon>Bacteroidota</taxon>
        <taxon>Cytophagia</taxon>
        <taxon>Cytophagales</taxon>
        <taxon>Spirosomataceae</taxon>
        <taxon>Dyadobacter</taxon>
    </lineage>
</organism>
<comment type="caution">
    <text evidence="4">The sequence shown here is derived from an EMBL/GenBank/DDBJ whole genome shotgun (WGS) entry which is preliminary data.</text>
</comment>
<dbReference type="InterPro" id="IPR051121">
    <property type="entry name" value="FAH"/>
</dbReference>
<evidence type="ECO:0000256" key="1">
    <source>
        <dbReference type="ARBA" id="ARBA00010211"/>
    </source>
</evidence>
<dbReference type="PANTHER" id="PTHR42796:SF4">
    <property type="entry name" value="FUMARYLACETOACETATE HYDROLASE DOMAIN-CONTAINING PROTEIN 2A"/>
    <property type="match status" value="1"/>
</dbReference>
<dbReference type="InterPro" id="IPR036663">
    <property type="entry name" value="Fumarylacetoacetase_C_sf"/>
</dbReference>
<dbReference type="GO" id="GO:0046872">
    <property type="term" value="F:metal ion binding"/>
    <property type="evidence" value="ECO:0007669"/>
    <property type="project" value="UniProtKB-KW"/>
</dbReference>
<reference evidence="4 5" key="1">
    <citation type="submission" date="2019-05" db="EMBL/GenBank/DDBJ databases">
        <title>Dyadobacter AR-3-8 sp. nov., isolated from arctic soil.</title>
        <authorList>
            <person name="Chaudhary D.K."/>
        </authorList>
    </citation>
    <scope>NUCLEOTIDE SEQUENCE [LARGE SCALE GENOMIC DNA]</scope>
    <source>
        <strain evidence="4 5">AR-3-8</strain>
    </source>
</reference>
<dbReference type="AlphaFoldDB" id="A0A4U6CMH8"/>
<dbReference type="GO" id="GO:0019752">
    <property type="term" value="P:carboxylic acid metabolic process"/>
    <property type="evidence" value="ECO:0007669"/>
    <property type="project" value="UniProtKB-ARBA"/>
</dbReference>
<feature type="domain" description="Fumarylacetoacetase-like C-terminal" evidence="3">
    <location>
        <begin position="74"/>
        <end position="278"/>
    </location>
</feature>
<dbReference type="Proteomes" id="UP000304900">
    <property type="component" value="Unassembled WGS sequence"/>
</dbReference>
<dbReference type="FunFam" id="3.90.850.10:FF:000002">
    <property type="entry name" value="2-hydroxyhepta-2,4-diene-1,7-dioate isomerase"/>
    <property type="match status" value="1"/>
</dbReference>
<dbReference type="InterPro" id="IPR011234">
    <property type="entry name" value="Fumarylacetoacetase-like_C"/>
</dbReference>
<accession>A0A4U6CMH8</accession>
<keyword evidence="5" id="KW-1185">Reference proteome</keyword>
<evidence type="ECO:0000313" key="4">
    <source>
        <dbReference type="EMBL" id="TKT84735.1"/>
    </source>
</evidence>
<comment type="similarity">
    <text evidence="1">Belongs to the FAH family.</text>
</comment>